<dbReference type="Pfam" id="PF22282">
    <property type="entry name" value="CydS"/>
    <property type="match status" value="1"/>
</dbReference>
<keyword evidence="1" id="KW-0472">Membrane</keyword>
<feature type="transmembrane region" description="Helical" evidence="1">
    <location>
        <begin position="6"/>
        <end position="26"/>
    </location>
</feature>
<dbReference type="EMBL" id="JBHRUJ010000015">
    <property type="protein sequence ID" value="MFC3211070.1"/>
    <property type="molecule type" value="Genomic_DNA"/>
</dbReference>
<evidence type="ECO:0000256" key="1">
    <source>
        <dbReference type="SAM" id="Phobius"/>
    </source>
</evidence>
<keyword evidence="3" id="KW-1185">Reference proteome</keyword>
<evidence type="ECO:0000313" key="2">
    <source>
        <dbReference type="EMBL" id="MFC3211070.1"/>
    </source>
</evidence>
<name>A0ABV7KNK8_PLAOK</name>
<dbReference type="Proteomes" id="UP001595625">
    <property type="component" value="Unassembled WGS sequence"/>
</dbReference>
<dbReference type="InterPro" id="IPR054381">
    <property type="entry name" value="CydS"/>
</dbReference>
<dbReference type="RefSeq" id="WP_372869524.1">
    <property type="nucleotide sequence ID" value="NZ_CANMQG010000011.1"/>
</dbReference>
<sequence>MQDFLIFYAPFLVLLASLIFGFWFALKDGPISKDHD</sequence>
<keyword evidence="1" id="KW-0812">Transmembrane</keyword>
<comment type="caution">
    <text evidence="2">The sequence shown here is derived from an EMBL/GenBank/DDBJ whole genome shotgun (WGS) entry which is preliminary data.</text>
</comment>
<gene>
    <name evidence="2" type="ORF">ACFOEJ_08315</name>
</gene>
<accession>A0ABV7KNK8</accession>
<evidence type="ECO:0000313" key="3">
    <source>
        <dbReference type="Proteomes" id="UP001595625"/>
    </source>
</evidence>
<reference evidence="3" key="1">
    <citation type="journal article" date="2019" name="Int. J. Syst. Evol. Microbiol.">
        <title>The Global Catalogue of Microorganisms (GCM) 10K type strain sequencing project: providing services to taxonomists for standard genome sequencing and annotation.</title>
        <authorList>
            <consortium name="The Broad Institute Genomics Platform"/>
            <consortium name="The Broad Institute Genome Sequencing Center for Infectious Disease"/>
            <person name="Wu L."/>
            <person name="Ma J."/>
        </authorList>
    </citation>
    <scope>NUCLEOTIDE SEQUENCE [LARGE SCALE GENOMIC DNA]</scope>
    <source>
        <strain evidence="3">CCM 320</strain>
    </source>
</reference>
<protein>
    <submittedName>
        <fullName evidence="2">Uncharacterized protein</fullName>
    </submittedName>
</protein>
<proteinExistence type="predicted"/>
<organism evidence="2 3">
    <name type="scientific">Planomicrobium okeanokoites</name>
    <name type="common">Planococcus okeanokoites</name>
    <name type="synonym">Flavobacterium okeanokoites</name>
    <dbReference type="NCBI Taxonomy" id="244"/>
    <lineage>
        <taxon>Bacteria</taxon>
        <taxon>Bacillati</taxon>
        <taxon>Bacillota</taxon>
        <taxon>Bacilli</taxon>
        <taxon>Bacillales</taxon>
        <taxon>Caryophanaceae</taxon>
        <taxon>Planomicrobium</taxon>
    </lineage>
</organism>
<keyword evidence="1" id="KW-1133">Transmembrane helix</keyword>